<dbReference type="SUPFAM" id="SSF51735">
    <property type="entry name" value="NAD(P)-binding Rossmann-fold domains"/>
    <property type="match status" value="1"/>
</dbReference>
<evidence type="ECO:0000256" key="1">
    <source>
        <dbReference type="ARBA" id="ARBA00006484"/>
    </source>
</evidence>
<organism evidence="4 5">
    <name type="scientific">Patiria miniata</name>
    <name type="common">Bat star</name>
    <name type="synonym">Asterina miniata</name>
    <dbReference type="NCBI Taxonomy" id="46514"/>
    <lineage>
        <taxon>Eukaryota</taxon>
        <taxon>Metazoa</taxon>
        <taxon>Echinodermata</taxon>
        <taxon>Eleutherozoa</taxon>
        <taxon>Asterozoa</taxon>
        <taxon>Asteroidea</taxon>
        <taxon>Valvatacea</taxon>
        <taxon>Valvatida</taxon>
        <taxon>Asterinidae</taxon>
        <taxon>Patiria</taxon>
    </lineage>
</organism>
<protein>
    <submittedName>
        <fullName evidence="4">Uncharacterized protein</fullName>
    </submittedName>
</protein>
<dbReference type="AlphaFoldDB" id="A0A914AYQ6"/>
<keyword evidence="2" id="KW-0560">Oxidoreductase</keyword>
<dbReference type="PRINTS" id="PR00080">
    <property type="entry name" value="SDRFAMILY"/>
</dbReference>
<dbReference type="PRINTS" id="PR00081">
    <property type="entry name" value="GDHRDH"/>
</dbReference>
<dbReference type="PANTHER" id="PTHR43391">
    <property type="entry name" value="RETINOL DEHYDROGENASE-RELATED"/>
    <property type="match status" value="1"/>
</dbReference>
<evidence type="ECO:0000313" key="5">
    <source>
        <dbReference type="Proteomes" id="UP000887568"/>
    </source>
</evidence>
<dbReference type="GO" id="GO:0016491">
    <property type="term" value="F:oxidoreductase activity"/>
    <property type="evidence" value="ECO:0007669"/>
    <property type="project" value="UniProtKB-KW"/>
</dbReference>
<proteinExistence type="inferred from homology"/>
<keyword evidence="5" id="KW-1185">Reference proteome</keyword>
<dbReference type="PROSITE" id="PS00061">
    <property type="entry name" value="ADH_SHORT"/>
    <property type="match status" value="1"/>
</dbReference>
<accession>A0A914AYQ6</accession>
<name>A0A914AYQ6_PATMI</name>
<dbReference type="InterPro" id="IPR036291">
    <property type="entry name" value="NAD(P)-bd_dom_sf"/>
</dbReference>
<evidence type="ECO:0000256" key="3">
    <source>
        <dbReference type="RuleBase" id="RU000363"/>
    </source>
</evidence>
<dbReference type="Gene3D" id="3.40.50.720">
    <property type="entry name" value="NAD(P)-binding Rossmann-like Domain"/>
    <property type="match status" value="1"/>
</dbReference>
<dbReference type="InterPro" id="IPR002347">
    <property type="entry name" value="SDR_fam"/>
</dbReference>
<dbReference type="RefSeq" id="XP_038068798.1">
    <property type="nucleotide sequence ID" value="XM_038212870.1"/>
</dbReference>
<dbReference type="InterPro" id="IPR020904">
    <property type="entry name" value="Sc_DH/Rdtase_CS"/>
</dbReference>
<dbReference type="Pfam" id="PF00106">
    <property type="entry name" value="adh_short"/>
    <property type="match status" value="1"/>
</dbReference>
<dbReference type="GeneID" id="119738128"/>
<dbReference type="Proteomes" id="UP000887568">
    <property type="component" value="Unplaced"/>
</dbReference>
<dbReference type="PANTHER" id="PTHR43391:SF86">
    <property type="entry name" value="SHORT-CHAIN DEHYDROGENASE_REDUCTASE FAMILY PROTEIN"/>
    <property type="match status" value="1"/>
</dbReference>
<evidence type="ECO:0000313" key="4">
    <source>
        <dbReference type="EnsemblMetazoa" id="XP_038068798.1"/>
    </source>
</evidence>
<reference evidence="4" key="1">
    <citation type="submission" date="2022-11" db="UniProtKB">
        <authorList>
            <consortium name="EnsemblMetazoa"/>
        </authorList>
    </citation>
    <scope>IDENTIFICATION</scope>
</reference>
<dbReference type="GO" id="GO:0005829">
    <property type="term" value="C:cytosol"/>
    <property type="evidence" value="ECO:0007669"/>
    <property type="project" value="TreeGrafter"/>
</dbReference>
<sequence length="283" mass="30896">MAPQVVLITGCSTGIGLATAVCLAAEKQHEFKVYATMRNVGSKGKLEAAAGDTLNKTLFIRELDVTKQDTISSLVDEILRENGRIDVLVNNAGFSGVDGIDKRSIEWCQSMMDTNYWGVVRTTRAVLPAMKKQKSGRILNVTSVSGIIGTPFYATYASSKFAVEGFSESIAAVLRDGYNIRVSIVEPGPVATELMAKLVANQEGHTEGFDDKLKEMYLARAKNIRPLLKAVTQSADEIAKLHLEIILSENPHLRYQTSPAMNKMVADKLKDTTTDALLDALKR</sequence>
<comment type="similarity">
    <text evidence="1 3">Belongs to the short-chain dehydrogenases/reductases (SDR) family.</text>
</comment>
<dbReference type="OrthoDB" id="47007at2759"/>
<evidence type="ECO:0000256" key="2">
    <source>
        <dbReference type="ARBA" id="ARBA00023002"/>
    </source>
</evidence>
<dbReference type="EnsemblMetazoa" id="XM_038212870.1">
    <property type="protein sequence ID" value="XP_038068798.1"/>
    <property type="gene ID" value="LOC119738128"/>
</dbReference>
<dbReference type="OMA" id="VYETNIW"/>